<evidence type="ECO:0000313" key="1">
    <source>
        <dbReference type="EMBL" id="KAJ8632426.1"/>
    </source>
</evidence>
<evidence type="ECO:0000313" key="2">
    <source>
        <dbReference type="Proteomes" id="UP001234297"/>
    </source>
</evidence>
<organism evidence="1 2">
    <name type="scientific">Persea americana</name>
    <name type="common">Avocado</name>
    <dbReference type="NCBI Taxonomy" id="3435"/>
    <lineage>
        <taxon>Eukaryota</taxon>
        <taxon>Viridiplantae</taxon>
        <taxon>Streptophyta</taxon>
        <taxon>Embryophyta</taxon>
        <taxon>Tracheophyta</taxon>
        <taxon>Spermatophyta</taxon>
        <taxon>Magnoliopsida</taxon>
        <taxon>Magnoliidae</taxon>
        <taxon>Laurales</taxon>
        <taxon>Lauraceae</taxon>
        <taxon>Persea</taxon>
    </lineage>
</organism>
<dbReference type="Proteomes" id="UP001234297">
    <property type="component" value="Chromosome 8"/>
</dbReference>
<reference evidence="1 2" key="1">
    <citation type="journal article" date="2022" name="Hortic Res">
        <title>A haplotype resolved chromosomal level avocado genome allows analysis of novel avocado genes.</title>
        <authorList>
            <person name="Nath O."/>
            <person name="Fletcher S.J."/>
            <person name="Hayward A."/>
            <person name="Shaw L.M."/>
            <person name="Masouleh A.K."/>
            <person name="Furtado A."/>
            <person name="Henry R.J."/>
            <person name="Mitter N."/>
        </authorList>
    </citation>
    <scope>NUCLEOTIDE SEQUENCE [LARGE SCALE GENOMIC DNA]</scope>
    <source>
        <strain evidence="2">cv. Hass</strain>
    </source>
</reference>
<protein>
    <submittedName>
        <fullName evidence="1">Uncharacterized protein</fullName>
    </submittedName>
</protein>
<name>A0ACC2LG46_PERAE</name>
<keyword evidence="2" id="KW-1185">Reference proteome</keyword>
<comment type="caution">
    <text evidence="1">The sequence shown here is derived from an EMBL/GenBank/DDBJ whole genome shotgun (WGS) entry which is preliminary data.</text>
</comment>
<accession>A0ACC2LG46</accession>
<dbReference type="EMBL" id="CM056816">
    <property type="protein sequence ID" value="KAJ8632426.1"/>
    <property type="molecule type" value="Genomic_DNA"/>
</dbReference>
<proteinExistence type="predicted"/>
<sequence length="113" mass="11595">MSTDELACTYASLILYDDGISITAEKIATLVSSAGVKVQGYWPGLFAKLLERRDVDDLITNVGSGGGCAPVAVASMGAGGGATAAVAATPSAEEKKEEPKEESDDDMGFSLFD</sequence>
<gene>
    <name evidence="1" type="ORF">MRB53_025762</name>
</gene>